<evidence type="ECO:0000313" key="2">
    <source>
        <dbReference type="Proteomes" id="UP000273270"/>
    </source>
</evidence>
<accession>A0A3G6M827</accession>
<evidence type="ECO:0000313" key="1">
    <source>
        <dbReference type="EMBL" id="AZA51087.1"/>
    </source>
</evidence>
<keyword evidence="2" id="KW-1185">Reference proteome</keyword>
<protein>
    <submittedName>
        <fullName evidence="1">Uncharacterized protein</fullName>
    </submittedName>
</protein>
<dbReference type="Proteomes" id="UP000273270">
    <property type="component" value="Chromosome"/>
</dbReference>
<name>A0A3G6M827_CHRCU</name>
<dbReference type="AlphaFoldDB" id="A0A3G6M827"/>
<sequence>MVNLSETVPDYEFPEFAPLKNESIEKNAFFSSTTQGYIPLHTNWIHPSRALEFNFFSREV</sequence>
<proteinExistence type="predicted"/>
<gene>
    <name evidence="1" type="ORF">EG346_24200</name>
</gene>
<reference evidence="2" key="1">
    <citation type="submission" date="2018-11" db="EMBL/GenBank/DDBJ databases">
        <title>Proposal to divide the Flavobacteriaceae and reorganize its genera based on Amino Acid Identity values calculated from whole genome sequences.</title>
        <authorList>
            <person name="Nicholson A.C."/>
            <person name="Gulvik C.A."/>
            <person name="Whitney A.M."/>
            <person name="Humrighouse B.W."/>
            <person name="Bell M."/>
            <person name="Holmes B."/>
            <person name="Steigerwalt A.G."/>
            <person name="Villarma A."/>
            <person name="Sheth M."/>
            <person name="Batra D."/>
            <person name="Pryor J."/>
            <person name="Bernardet J.-F."/>
            <person name="Hugo C."/>
            <person name="Kampfer P."/>
            <person name="Newman J."/>
            <person name="McQuiston J.R."/>
        </authorList>
    </citation>
    <scope>NUCLEOTIDE SEQUENCE [LARGE SCALE GENOMIC DNA]</scope>
    <source>
        <strain evidence="2">G0188</strain>
    </source>
</reference>
<dbReference type="KEGG" id="ccau:EG346_24200"/>
<organism evidence="1 2">
    <name type="scientific">Chryseobacterium carnipullorum</name>
    <dbReference type="NCBI Taxonomy" id="1124835"/>
    <lineage>
        <taxon>Bacteria</taxon>
        <taxon>Pseudomonadati</taxon>
        <taxon>Bacteroidota</taxon>
        <taxon>Flavobacteriia</taxon>
        <taxon>Flavobacteriales</taxon>
        <taxon>Weeksellaceae</taxon>
        <taxon>Chryseobacterium group</taxon>
        <taxon>Chryseobacterium</taxon>
    </lineage>
</organism>
<dbReference type="EMBL" id="CP033920">
    <property type="protein sequence ID" value="AZA51087.1"/>
    <property type="molecule type" value="Genomic_DNA"/>
</dbReference>